<protein>
    <recommendedName>
        <fullName evidence="7">Protein kinase domain-containing protein</fullName>
    </recommendedName>
</protein>
<dbReference type="InterPro" id="IPR008271">
    <property type="entry name" value="Ser/Thr_kinase_AS"/>
</dbReference>
<sequence>MRTSFDTKYKVLDKIGEGTFSEVLRCQDRQTGALYATKRLKKIYQSVSEILESPELLAMRSVTHHPNVLCATECHYDALPGRLSLVFELMDMSLYDFTENQKGRLLPEMRVKNYVYQLLRGLDHLHRHGVFHRDVKPENILLKGNLLKLGDLGSVRAICVQPPYTEYISTRWYRSPECLLTGGFYGPKMDVWAAGCVFFELLALEPLFPGENEVDQIARIHNVLGTPHARLLAKFRRSSRSSIGELYFPSREGRGLLSCLLQKRAGRFSIRGLELLGLMLRYDPDSRAPARKLLEHPYFAGMREPSTRRQTRSSLLSSGERIDDWRYSMELIGHLETDRSRIKLKMSQRVDPCAQLGRYFLRKRRNAANDTQEASKPRPRPREVIQPSFFLRDNFSASLLQQQRCHLPEPSTISRLPSIFSKPSTSVRSLRQHSHNQPHLYLRAKPRFP</sequence>
<dbReference type="Gene3D" id="1.10.510.10">
    <property type="entry name" value="Transferase(Phosphotransferase) domain 1"/>
    <property type="match status" value="1"/>
</dbReference>
<keyword evidence="9" id="KW-1185">Reference proteome</keyword>
<dbReference type="Gene3D" id="3.30.200.20">
    <property type="entry name" value="Phosphorylase Kinase, domain 1"/>
    <property type="match status" value="1"/>
</dbReference>
<dbReference type="KEGG" id="nvi:100120277"/>
<feature type="region of interest" description="Disordered" evidence="6">
    <location>
        <begin position="430"/>
        <end position="449"/>
    </location>
</feature>
<dbReference type="OrthoDB" id="2158884at2759"/>
<dbReference type="RefSeq" id="XP_008213864.1">
    <property type="nucleotide sequence ID" value="XM_008215642.4"/>
</dbReference>
<dbReference type="GeneID" id="100120277"/>
<dbReference type="PROSITE" id="PS50011">
    <property type="entry name" value="PROTEIN_KINASE_DOM"/>
    <property type="match status" value="1"/>
</dbReference>
<dbReference type="SMART" id="SM00220">
    <property type="entry name" value="S_TKc"/>
    <property type="match status" value="1"/>
</dbReference>
<dbReference type="GO" id="GO:0005524">
    <property type="term" value="F:ATP binding"/>
    <property type="evidence" value="ECO:0007669"/>
    <property type="project" value="UniProtKB-KW"/>
</dbReference>
<dbReference type="SMR" id="A0A7M7HEZ0"/>
<dbReference type="EnsemblMetazoa" id="XM_008215642">
    <property type="protein sequence ID" value="XP_008213864"/>
    <property type="gene ID" value="LOC100120277"/>
</dbReference>
<dbReference type="GO" id="GO:0004674">
    <property type="term" value="F:protein serine/threonine kinase activity"/>
    <property type="evidence" value="ECO:0007669"/>
    <property type="project" value="UniProtKB-KW"/>
</dbReference>
<dbReference type="InterPro" id="IPR000719">
    <property type="entry name" value="Prot_kinase_dom"/>
</dbReference>
<dbReference type="InterPro" id="IPR050117">
    <property type="entry name" value="MAPK"/>
</dbReference>
<dbReference type="SUPFAM" id="SSF56112">
    <property type="entry name" value="Protein kinase-like (PK-like)"/>
    <property type="match status" value="1"/>
</dbReference>
<dbReference type="Proteomes" id="UP000002358">
    <property type="component" value="Chromosome 1"/>
</dbReference>
<evidence type="ECO:0000256" key="1">
    <source>
        <dbReference type="ARBA" id="ARBA00022527"/>
    </source>
</evidence>
<keyword evidence="2" id="KW-0808">Transferase</keyword>
<keyword evidence="1" id="KW-0723">Serine/threonine-protein kinase</keyword>
<dbReference type="PROSITE" id="PS00108">
    <property type="entry name" value="PROTEIN_KINASE_ST"/>
    <property type="match status" value="1"/>
</dbReference>
<dbReference type="AlphaFoldDB" id="A0A7M7HEZ0"/>
<proteinExistence type="predicted"/>
<accession>A0A7M7HEZ0</accession>
<keyword evidence="4" id="KW-0418">Kinase</keyword>
<feature type="domain" description="Protein kinase" evidence="7">
    <location>
        <begin position="9"/>
        <end position="299"/>
    </location>
</feature>
<reference evidence="8" key="1">
    <citation type="submission" date="2021-01" db="UniProtKB">
        <authorList>
            <consortium name="EnsemblMetazoa"/>
        </authorList>
    </citation>
    <scope>IDENTIFICATION</scope>
</reference>
<evidence type="ECO:0000256" key="6">
    <source>
        <dbReference type="SAM" id="MobiDB-lite"/>
    </source>
</evidence>
<dbReference type="InterPro" id="IPR011009">
    <property type="entry name" value="Kinase-like_dom_sf"/>
</dbReference>
<evidence type="ECO:0000256" key="4">
    <source>
        <dbReference type="ARBA" id="ARBA00022777"/>
    </source>
</evidence>
<dbReference type="Pfam" id="PF00069">
    <property type="entry name" value="Pkinase"/>
    <property type="match status" value="1"/>
</dbReference>
<dbReference type="FunFam" id="1.10.510.10:FF:000624">
    <property type="entry name" value="Mitogen-activated protein kinase"/>
    <property type="match status" value="1"/>
</dbReference>
<evidence type="ECO:0000313" key="8">
    <source>
        <dbReference type="EnsemblMetazoa" id="XP_008213864"/>
    </source>
</evidence>
<evidence type="ECO:0000256" key="2">
    <source>
        <dbReference type="ARBA" id="ARBA00022679"/>
    </source>
</evidence>
<keyword evidence="5" id="KW-0067">ATP-binding</keyword>
<keyword evidence="3" id="KW-0547">Nucleotide-binding</keyword>
<organism evidence="8 9">
    <name type="scientific">Nasonia vitripennis</name>
    <name type="common">Parasitic wasp</name>
    <dbReference type="NCBI Taxonomy" id="7425"/>
    <lineage>
        <taxon>Eukaryota</taxon>
        <taxon>Metazoa</taxon>
        <taxon>Ecdysozoa</taxon>
        <taxon>Arthropoda</taxon>
        <taxon>Hexapoda</taxon>
        <taxon>Insecta</taxon>
        <taxon>Pterygota</taxon>
        <taxon>Neoptera</taxon>
        <taxon>Endopterygota</taxon>
        <taxon>Hymenoptera</taxon>
        <taxon>Apocrita</taxon>
        <taxon>Proctotrupomorpha</taxon>
        <taxon>Chalcidoidea</taxon>
        <taxon>Pteromalidae</taxon>
        <taxon>Pteromalinae</taxon>
        <taxon>Nasonia</taxon>
    </lineage>
</organism>
<dbReference type="InParanoid" id="A0A7M7HEZ0"/>
<evidence type="ECO:0000259" key="7">
    <source>
        <dbReference type="PROSITE" id="PS50011"/>
    </source>
</evidence>
<name>A0A7M7HEZ0_NASVI</name>
<dbReference type="PANTHER" id="PTHR24055">
    <property type="entry name" value="MITOGEN-ACTIVATED PROTEIN KINASE"/>
    <property type="match status" value="1"/>
</dbReference>
<evidence type="ECO:0000313" key="9">
    <source>
        <dbReference type="Proteomes" id="UP000002358"/>
    </source>
</evidence>
<evidence type="ECO:0000256" key="5">
    <source>
        <dbReference type="ARBA" id="ARBA00022840"/>
    </source>
</evidence>
<evidence type="ECO:0000256" key="3">
    <source>
        <dbReference type="ARBA" id="ARBA00022741"/>
    </source>
</evidence>